<reference evidence="1" key="1">
    <citation type="submission" date="2023-04" db="EMBL/GenBank/DDBJ databases">
        <title>A chromosome-level genome assembly of the parasitoid wasp Eretmocerus hayati.</title>
        <authorList>
            <person name="Zhong Y."/>
            <person name="Liu S."/>
            <person name="Liu Y."/>
        </authorList>
    </citation>
    <scope>NUCLEOTIDE SEQUENCE</scope>
    <source>
        <strain evidence="1">ZJU_SS_LIU_2023</strain>
    </source>
</reference>
<proteinExistence type="predicted"/>
<evidence type="ECO:0000313" key="1">
    <source>
        <dbReference type="EMBL" id="KAJ8679668.1"/>
    </source>
</evidence>
<evidence type="ECO:0000313" key="2">
    <source>
        <dbReference type="Proteomes" id="UP001239111"/>
    </source>
</evidence>
<dbReference type="Proteomes" id="UP001239111">
    <property type="component" value="Chromosome 2"/>
</dbReference>
<name>A0ACC2P989_9HYME</name>
<protein>
    <submittedName>
        <fullName evidence="1">Uncharacterized protein</fullName>
    </submittedName>
</protein>
<dbReference type="EMBL" id="CM056742">
    <property type="protein sequence ID" value="KAJ8679668.1"/>
    <property type="molecule type" value="Genomic_DNA"/>
</dbReference>
<keyword evidence="2" id="KW-1185">Reference proteome</keyword>
<gene>
    <name evidence="1" type="ORF">QAD02_015455</name>
</gene>
<comment type="caution">
    <text evidence="1">The sequence shown here is derived from an EMBL/GenBank/DDBJ whole genome shotgun (WGS) entry which is preliminary data.</text>
</comment>
<organism evidence="1 2">
    <name type="scientific">Eretmocerus hayati</name>
    <dbReference type="NCBI Taxonomy" id="131215"/>
    <lineage>
        <taxon>Eukaryota</taxon>
        <taxon>Metazoa</taxon>
        <taxon>Ecdysozoa</taxon>
        <taxon>Arthropoda</taxon>
        <taxon>Hexapoda</taxon>
        <taxon>Insecta</taxon>
        <taxon>Pterygota</taxon>
        <taxon>Neoptera</taxon>
        <taxon>Endopterygota</taxon>
        <taxon>Hymenoptera</taxon>
        <taxon>Apocrita</taxon>
        <taxon>Proctotrupomorpha</taxon>
        <taxon>Chalcidoidea</taxon>
        <taxon>Aphelinidae</taxon>
        <taxon>Aphelininae</taxon>
        <taxon>Eretmocerus</taxon>
    </lineage>
</organism>
<sequence>MLRAPGARHQLALLDLLLLLPVPRLLQAGLPPGAEDEIVVIEHLPGRRVHLQDFFWTGPEDAPPWLEPEQLLTYYKTHTVHHTSTVYLPEPDVSSPSLGNELEQRPGQPVDCAACIEPTPTVDEDVDQDIGISLDEDPGPRYWLLTVLQAGKDVPPKVELKLARLYKAAFTRQQQKHLGLLPPDKNERKHLPKRQILMENVTTTIEPLEVVASSSATDETTSQTPRFTSEEPRPQRPSVGSHTLRMRTVHISKIGKRTLPIFEPDESGEVQPNINPESSTVEDESVNGTSRQQRSPARLASGNSPDVGLVQVRMQNTSKLDDGATRLVYTVHLGGKPVPAETAAKDMALLSAQEVALELGAPVIIQSEPYLKESRPLALSRSRDAWLLAGAAGAGLLLFSFILLALIVATKRKRAQSAVSAPAIGPHRGQLIRKGSDDFVPRSPRGIDNTAYTSENEARTEVTSAARRTTPGSFPRTPGSQDTLEADARDMYSERELLHESERQDALTRFQDSRNYVDIPRRGVTSARRVQRANAIDQPRTPDSVDSLGGIGSAGQLQQQQHQQVQRKTGTSLEALEKGFGESTITTPAPQPTREASGSPHSYLSMPSCKQFPNMRGPQPLSKVLEPVVVKHLDLELESPEMKMKAYDLTIKDSGDQYFLRSSSETKDPGVLGPIVWDLKRKGIEGNGATWSEEADVEPGRLPHGQVGRARRRLNELIEDSLGVFGTREPRRPGFDKEDSCTSFDQSSRHERFSVLTETRGKSAQISNRVSSTSDEQHQKVWRPRTSLPQSDSALMETGYTSLKHRGTWGSRPLSAGPFHRPSLPEVEVARVIADTQLRADDPAVPLISSIKSELSKFTHE</sequence>
<accession>A0ACC2P989</accession>